<dbReference type="InterPro" id="IPR000639">
    <property type="entry name" value="Epox_hydrolase-like"/>
</dbReference>
<dbReference type="Gene3D" id="3.40.50.1820">
    <property type="entry name" value="alpha/beta hydrolase"/>
    <property type="match status" value="1"/>
</dbReference>
<name>A0ABX0ZCJ9_9ACTN</name>
<gene>
    <name evidence="2" type="ORF">HCJ94_19040</name>
</gene>
<evidence type="ECO:0000313" key="3">
    <source>
        <dbReference type="Proteomes" id="UP000783871"/>
    </source>
</evidence>
<dbReference type="PANTHER" id="PTHR43689:SF8">
    <property type="entry name" value="ALPHA_BETA-HYDROLASES SUPERFAMILY PROTEIN"/>
    <property type="match status" value="1"/>
</dbReference>
<sequence>MSTTEPASSARPRPRHVTVAGRRVCHRVDGDGPPVVLLHGIGRTMRDFDDLHERLAQRFRVHSVDLPGYGGSLPMTAPYTLPELAGFVGRYLDVVGVDRPAHLVGNSLGGAVAMQFAATEPARVASLGLITPAGFGSEVTILLRLLALRPFGRLLLRPSRWSARRAERALFHDPAFATAERIAYALEIARQPHAARVMLETAHNLGTLRGVSPQWREDLLARMEKLDLPTLIVWGDRDLILPATHLEAARARLPRARTHLFRDCGHMPQIERTEEFHRMLLDFWEEGSPAEVPVDGDAVRS</sequence>
<evidence type="ECO:0000313" key="2">
    <source>
        <dbReference type="EMBL" id="NJP34021.1"/>
    </source>
</evidence>
<dbReference type="GO" id="GO:0016787">
    <property type="term" value="F:hydrolase activity"/>
    <property type="evidence" value="ECO:0007669"/>
    <property type="project" value="UniProtKB-KW"/>
</dbReference>
<dbReference type="Proteomes" id="UP000783871">
    <property type="component" value="Unassembled WGS sequence"/>
</dbReference>
<keyword evidence="3" id="KW-1185">Reference proteome</keyword>
<feature type="domain" description="AB hydrolase-1" evidence="1">
    <location>
        <begin position="35"/>
        <end position="276"/>
    </location>
</feature>
<dbReference type="RefSeq" id="WP_168002370.1">
    <property type="nucleotide sequence ID" value="NZ_JAATEO010000020.1"/>
</dbReference>
<proteinExistence type="predicted"/>
<keyword evidence="2" id="KW-0378">Hydrolase</keyword>
<dbReference type="SUPFAM" id="SSF53474">
    <property type="entry name" value="alpha/beta-Hydrolases"/>
    <property type="match status" value="1"/>
</dbReference>
<dbReference type="InterPro" id="IPR029058">
    <property type="entry name" value="AB_hydrolase_fold"/>
</dbReference>
<organism evidence="2 3">
    <name type="scientific">Micromonospora thermarum</name>
    <dbReference type="NCBI Taxonomy" id="2720024"/>
    <lineage>
        <taxon>Bacteria</taxon>
        <taxon>Bacillati</taxon>
        <taxon>Actinomycetota</taxon>
        <taxon>Actinomycetes</taxon>
        <taxon>Micromonosporales</taxon>
        <taxon>Micromonosporaceae</taxon>
        <taxon>Micromonospora</taxon>
    </lineage>
</organism>
<dbReference type="InterPro" id="IPR000073">
    <property type="entry name" value="AB_hydrolase_1"/>
</dbReference>
<reference evidence="2 3" key="1">
    <citation type="submission" date="2020-03" db="EMBL/GenBank/DDBJ databases">
        <title>WGS of actinomycetes isolated from Thailand.</title>
        <authorList>
            <person name="Thawai C."/>
        </authorList>
    </citation>
    <scope>NUCLEOTIDE SEQUENCE [LARGE SCALE GENOMIC DNA]</scope>
    <source>
        <strain evidence="2 3">HSS6-12</strain>
    </source>
</reference>
<dbReference type="PRINTS" id="PR00412">
    <property type="entry name" value="EPOXHYDRLASE"/>
</dbReference>
<protein>
    <submittedName>
        <fullName evidence="2">Alpha/beta fold hydrolase</fullName>
    </submittedName>
</protein>
<dbReference type="PANTHER" id="PTHR43689">
    <property type="entry name" value="HYDROLASE"/>
    <property type="match status" value="1"/>
</dbReference>
<accession>A0ABX0ZCJ9</accession>
<evidence type="ECO:0000259" key="1">
    <source>
        <dbReference type="Pfam" id="PF12697"/>
    </source>
</evidence>
<comment type="caution">
    <text evidence="2">The sequence shown here is derived from an EMBL/GenBank/DDBJ whole genome shotgun (WGS) entry which is preliminary data.</text>
</comment>
<dbReference type="PRINTS" id="PR00111">
    <property type="entry name" value="ABHYDROLASE"/>
</dbReference>
<dbReference type="Pfam" id="PF12697">
    <property type="entry name" value="Abhydrolase_6"/>
    <property type="match status" value="1"/>
</dbReference>
<dbReference type="EMBL" id="JAATEO010000020">
    <property type="protein sequence ID" value="NJP34021.1"/>
    <property type="molecule type" value="Genomic_DNA"/>
</dbReference>